<protein>
    <recommendedName>
        <fullName evidence="3">Phage gp6-like head-tail connector protein</fullName>
    </recommendedName>
</protein>
<dbReference type="AlphaFoldDB" id="A0AAP4BXS9"/>
<name>A0AAP4BXS9_9CORY</name>
<gene>
    <name evidence="1" type="ORF">QPX58_01115</name>
</gene>
<evidence type="ECO:0000313" key="1">
    <source>
        <dbReference type="EMBL" id="MDK4334022.1"/>
    </source>
</evidence>
<dbReference type="Proteomes" id="UP001230317">
    <property type="component" value="Unassembled WGS sequence"/>
</dbReference>
<sequence>MITAEQVQRHLKLPAADEHLALIVDAVNAMVTEWHGDEWPAGVELGAVMLAARLHRRRNSSNGVESFSELGTSYVSRYDSDLDRQLRINDWSTPVVA</sequence>
<comment type="caution">
    <text evidence="1">The sequence shown here is derived from an EMBL/GenBank/DDBJ whole genome shotgun (WGS) entry which is preliminary data.</text>
</comment>
<accession>A0AAP4BXS9</accession>
<dbReference type="EMBL" id="JASNVU010000001">
    <property type="protein sequence ID" value="MDK4334022.1"/>
    <property type="molecule type" value="Genomic_DNA"/>
</dbReference>
<evidence type="ECO:0000313" key="2">
    <source>
        <dbReference type="Proteomes" id="UP001230317"/>
    </source>
</evidence>
<organism evidence="1 2">
    <name type="scientific">Corynebacterium accolens</name>
    <dbReference type="NCBI Taxonomy" id="38284"/>
    <lineage>
        <taxon>Bacteria</taxon>
        <taxon>Bacillati</taxon>
        <taxon>Actinomycetota</taxon>
        <taxon>Actinomycetes</taxon>
        <taxon>Mycobacteriales</taxon>
        <taxon>Corynebacteriaceae</taxon>
        <taxon>Corynebacterium</taxon>
    </lineage>
</organism>
<evidence type="ECO:0008006" key="3">
    <source>
        <dbReference type="Google" id="ProtNLM"/>
    </source>
</evidence>
<reference evidence="1" key="1">
    <citation type="submission" date="2023-05" db="EMBL/GenBank/DDBJ databases">
        <title>Metabolic capabilities are highly conserved among human nasal-associated Corynebacterium species in pangenomic analyses.</title>
        <authorList>
            <person name="Tran T.H."/>
            <person name="Roberts A.Q."/>
            <person name="Escapa I.F."/>
            <person name="Gao W."/>
            <person name="Conlan S."/>
            <person name="Kong H."/>
            <person name="Segre J.A."/>
            <person name="Kelly M.S."/>
            <person name="Lemon K.P."/>
        </authorList>
    </citation>
    <scope>NUCLEOTIDE SEQUENCE</scope>
    <source>
        <strain evidence="1">KPL2618</strain>
    </source>
</reference>
<dbReference type="RefSeq" id="WP_284641512.1">
    <property type="nucleotide sequence ID" value="NZ_JASNVU010000001.1"/>
</dbReference>
<proteinExistence type="predicted"/>